<evidence type="ECO:0000256" key="2">
    <source>
        <dbReference type="SAM" id="Phobius"/>
    </source>
</evidence>
<keyword evidence="2 3" id="KW-0812">Transmembrane</keyword>
<evidence type="ECO:0000256" key="1">
    <source>
        <dbReference type="SAM" id="MobiDB-lite"/>
    </source>
</evidence>
<name>A0AA86P5Q1_9EUKA</name>
<organism evidence="3">
    <name type="scientific">Hexamita inflata</name>
    <dbReference type="NCBI Taxonomy" id="28002"/>
    <lineage>
        <taxon>Eukaryota</taxon>
        <taxon>Metamonada</taxon>
        <taxon>Diplomonadida</taxon>
        <taxon>Hexamitidae</taxon>
        <taxon>Hexamitinae</taxon>
        <taxon>Hexamita</taxon>
    </lineage>
</organism>
<evidence type="ECO:0000313" key="3">
    <source>
        <dbReference type="EMBL" id="CAI9932123.1"/>
    </source>
</evidence>
<dbReference type="PANTHER" id="PTHR12242">
    <property type="entry name" value="OS02G0130600 PROTEIN-RELATED"/>
    <property type="match status" value="1"/>
</dbReference>
<dbReference type="AlphaFoldDB" id="A0AA86P5Q1"/>
<proteinExistence type="predicted"/>
<feature type="region of interest" description="Disordered" evidence="1">
    <location>
        <begin position="242"/>
        <end position="262"/>
    </location>
</feature>
<dbReference type="Proteomes" id="UP001642409">
    <property type="component" value="Unassembled WGS sequence"/>
</dbReference>
<keyword evidence="2" id="KW-0472">Membrane</keyword>
<feature type="transmembrane region" description="Helical" evidence="2">
    <location>
        <begin position="104"/>
        <end position="124"/>
    </location>
</feature>
<dbReference type="GO" id="GO:0016020">
    <property type="term" value="C:membrane"/>
    <property type="evidence" value="ECO:0007669"/>
    <property type="project" value="TreeGrafter"/>
</dbReference>
<accession>A0AA86P5Q1</accession>
<feature type="compositionally biased region" description="Basic and acidic residues" evidence="1">
    <location>
        <begin position="253"/>
        <end position="262"/>
    </location>
</feature>
<feature type="transmembrane region" description="Helical" evidence="2">
    <location>
        <begin position="62"/>
        <end position="83"/>
    </location>
</feature>
<feature type="transmembrane region" description="Helical" evidence="2">
    <location>
        <begin position="204"/>
        <end position="224"/>
    </location>
</feature>
<evidence type="ECO:0000313" key="4">
    <source>
        <dbReference type="EMBL" id="CAL6104609.1"/>
    </source>
</evidence>
<reference evidence="4 5" key="2">
    <citation type="submission" date="2024-07" db="EMBL/GenBank/DDBJ databases">
        <authorList>
            <person name="Akdeniz Z."/>
        </authorList>
    </citation>
    <scope>NUCLEOTIDE SEQUENCE [LARGE SCALE GENOMIC DNA]</scope>
</reference>
<sequence length="262" mass="30396">MKPTYPSLGDMATSPLVSYKMFFFMRTISLIAHIVVLIFGIYTRKGRFFIQFTNWTNMLSTVYSVLAFLTSYFFTMPKFYSDASLTKVYNRTRPSKLAYVTQQLLRLTVPMHFIVSSVFWPLVFPTATRDHGNYDLIYFVFSHGLTLFLLLIESFFSQVVFNRSIIPVQSLYITTYAIFGVALFEITGYAVYDFMDFRHKTNRIIAACLLPVGVIYNEFVVLLGKLRDSVLSQILNIKKSDVSKKPKRKRAMKEKSYPENSF</sequence>
<keyword evidence="5" id="KW-1185">Reference proteome</keyword>
<feature type="transmembrane region" description="Helical" evidence="2">
    <location>
        <begin position="21"/>
        <end position="42"/>
    </location>
</feature>
<feature type="transmembrane region" description="Helical" evidence="2">
    <location>
        <begin position="173"/>
        <end position="192"/>
    </location>
</feature>
<evidence type="ECO:0000313" key="5">
    <source>
        <dbReference type="Proteomes" id="UP001642409"/>
    </source>
</evidence>
<dbReference type="EMBL" id="CATOUU010000508">
    <property type="protein sequence ID" value="CAI9932123.1"/>
    <property type="molecule type" value="Genomic_DNA"/>
</dbReference>
<dbReference type="EMBL" id="CAXDID020000585">
    <property type="protein sequence ID" value="CAL6104609.1"/>
    <property type="molecule type" value="Genomic_DNA"/>
</dbReference>
<protein>
    <submittedName>
        <fullName evidence="3">Transmembrane domain-containing protein</fullName>
    </submittedName>
    <submittedName>
        <fullName evidence="4">Transmembrane_domain-containing protein</fullName>
    </submittedName>
</protein>
<keyword evidence="2" id="KW-1133">Transmembrane helix</keyword>
<reference evidence="3" key="1">
    <citation type="submission" date="2023-06" db="EMBL/GenBank/DDBJ databases">
        <authorList>
            <person name="Kurt Z."/>
        </authorList>
    </citation>
    <scope>NUCLEOTIDE SEQUENCE</scope>
</reference>
<gene>
    <name evidence="3" type="ORF">HINF_LOCUS19768</name>
    <name evidence="4" type="ORF">HINF_LOCUS72863</name>
</gene>
<feature type="transmembrane region" description="Helical" evidence="2">
    <location>
        <begin position="136"/>
        <end position="161"/>
    </location>
</feature>
<comment type="caution">
    <text evidence="3">The sequence shown here is derived from an EMBL/GenBank/DDBJ whole genome shotgun (WGS) entry which is preliminary data.</text>
</comment>